<proteinExistence type="predicted"/>
<reference evidence="1 2" key="1">
    <citation type="submission" date="2016-10" db="EMBL/GenBank/DDBJ databases">
        <authorList>
            <person name="Varghese N."/>
            <person name="Submissions S."/>
        </authorList>
    </citation>
    <scope>NUCLEOTIDE SEQUENCE [LARGE SCALE GENOMIC DNA]</scope>
    <source>
        <strain evidence="1 2">DSM 1741</strain>
    </source>
</reference>
<keyword evidence="2" id="KW-1185">Reference proteome</keyword>
<name>A0A8G2C192_DESNO</name>
<protein>
    <submittedName>
        <fullName evidence="1">Uncharacterized protein</fullName>
    </submittedName>
</protein>
<comment type="caution">
    <text evidence="1">The sequence shown here is derived from an EMBL/GenBank/DDBJ whole genome shotgun (WGS) entry which is preliminary data.</text>
</comment>
<dbReference type="Proteomes" id="UP000199581">
    <property type="component" value="Unassembled WGS sequence"/>
</dbReference>
<sequence>MISTNIEINELRFHDAWQECCTHLIHARHALKSLTVHLPLDGQKLALLDLESIQDVDQLVLRYSKLQDSMGSKLFPALLKVLMEPLEDSPMLDKLNRLEKMGILPSVQRWQELREIRNKFAHDYPEGDDMKAMVLNAACSGIEELAEVLDSVGKAGGI</sequence>
<dbReference type="AlphaFoldDB" id="A0A8G2C192"/>
<dbReference type="Gene3D" id="1.20.120.330">
    <property type="entry name" value="Nucleotidyltransferases domain 2"/>
    <property type="match status" value="1"/>
</dbReference>
<dbReference type="SUPFAM" id="SSF81593">
    <property type="entry name" value="Nucleotidyltransferase substrate binding subunit/domain"/>
    <property type="match status" value="1"/>
</dbReference>
<dbReference type="EMBL" id="FOTO01000002">
    <property type="protein sequence ID" value="SFL46528.1"/>
    <property type="molecule type" value="Genomic_DNA"/>
</dbReference>
<accession>A0A8G2C192</accession>
<evidence type="ECO:0000313" key="1">
    <source>
        <dbReference type="EMBL" id="SFL46528.1"/>
    </source>
</evidence>
<dbReference type="RefSeq" id="WP_244150286.1">
    <property type="nucleotide sequence ID" value="NZ_FOTO01000002.1"/>
</dbReference>
<organism evidence="1 2">
    <name type="scientific">Desulfomicrobium norvegicum (strain DSM 1741 / NCIMB 8310)</name>
    <name type="common">Desulfovibrio baculatus (strain Norway 4)</name>
    <name type="synonym">Desulfovibrio desulfuricans (strain Norway 4)</name>
    <dbReference type="NCBI Taxonomy" id="52561"/>
    <lineage>
        <taxon>Bacteria</taxon>
        <taxon>Pseudomonadati</taxon>
        <taxon>Thermodesulfobacteriota</taxon>
        <taxon>Desulfovibrionia</taxon>
        <taxon>Desulfovibrionales</taxon>
        <taxon>Desulfomicrobiaceae</taxon>
        <taxon>Desulfomicrobium</taxon>
    </lineage>
</organism>
<gene>
    <name evidence="1" type="ORF">SAMN05421830_102291</name>
</gene>
<evidence type="ECO:0000313" key="2">
    <source>
        <dbReference type="Proteomes" id="UP000199581"/>
    </source>
</evidence>